<evidence type="ECO:0000259" key="3">
    <source>
        <dbReference type="SMART" id="SM00894"/>
    </source>
</evidence>
<sequence>MSAPAAGPAGHPPPSGRPTPGRRGVGPVWWVVAGAVLVLALIGAISGGGGLVMLGLLVMIAGIVAVVIARPSWGPLASRKVGGGVAGVGLVLALVGGGSPAVSAPVAQQPAAVSTITTLSVPTTVTVPTTVVVTTTVVSTAPAPPPVTVTQTETVTLPAPAAAAVEEPAAVAAAPEAAAVVPQTQAAPRTQAAPQPLVAPAPQTQEQQQSAYYANCSAAEAAGAAPVYRGDPGYSSKLDRDGDGVGCES</sequence>
<dbReference type="SMART" id="SM00894">
    <property type="entry name" value="Excalibur"/>
    <property type="match status" value="1"/>
</dbReference>
<feature type="region of interest" description="Disordered" evidence="1">
    <location>
        <begin position="1"/>
        <end position="21"/>
    </location>
</feature>
<evidence type="ECO:0000256" key="2">
    <source>
        <dbReference type="SAM" id="Phobius"/>
    </source>
</evidence>
<keyword evidence="2" id="KW-0812">Transmembrane</keyword>
<keyword evidence="5" id="KW-1185">Reference proteome</keyword>
<feature type="region of interest" description="Disordered" evidence="1">
    <location>
        <begin position="182"/>
        <end position="211"/>
    </location>
</feature>
<proteinExistence type="predicted"/>
<feature type="region of interest" description="Disordered" evidence="1">
    <location>
        <begin position="224"/>
        <end position="249"/>
    </location>
</feature>
<dbReference type="Proteomes" id="UP000663801">
    <property type="component" value="Unassembled WGS sequence"/>
</dbReference>
<feature type="transmembrane region" description="Helical" evidence="2">
    <location>
        <begin position="27"/>
        <end position="45"/>
    </location>
</feature>
<reference evidence="4" key="1">
    <citation type="submission" date="2021-01" db="EMBL/GenBank/DDBJ databases">
        <title>KCTC 19127 draft genome.</title>
        <authorList>
            <person name="An D."/>
        </authorList>
    </citation>
    <scope>NUCLEOTIDE SEQUENCE</scope>
    <source>
        <strain evidence="4">KCTC 19127</strain>
    </source>
</reference>
<feature type="transmembrane region" description="Helical" evidence="2">
    <location>
        <begin position="81"/>
        <end position="102"/>
    </location>
</feature>
<dbReference type="Pfam" id="PF05901">
    <property type="entry name" value="Excalibur"/>
    <property type="match status" value="1"/>
</dbReference>
<protein>
    <submittedName>
        <fullName evidence="4">Excalibur calcium-binding domain-containing protein</fullName>
    </submittedName>
</protein>
<comment type="caution">
    <text evidence="4">The sequence shown here is derived from an EMBL/GenBank/DDBJ whole genome shotgun (WGS) entry which is preliminary data.</text>
</comment>
<accession>A0A938YL31</accession>
<feature type="domain" description="Excalibur calcium-binding" evidence="3">
    <location>
        <begin position="212"/>
        <end position="248"/>
    </location>
</feature>
<organism evidence="4 5">
    <name type="scientific">Nakamurella flavida</name>
    <dbReference type="NCBI Taxonomy" id="363630"/>
    <lineage>
        <taxon>Bacteria</taxon>
        <taxon>Bacillati</taxon>
        <taxon>Actinomycetota</taxon>
        <taxon>Actinomycetes</taxon>
        <taxon>Nakamurellales</taxon>
        <taxon>Nakamurellaceae</taxon>
        <taxon>Nakamurella</taxon>
    </lineage>
</organism>
<dbReference type="EMBL" id="JAERWL010000008">
    <property type="protein sequence ID" value="MBM9476673.1"/>
    <property type="molecule type" value="Genomic_DNA"/>
</dbReference>
<feature type="transmembrane region" description="Helical" evidence="2">
    <location>
        <begin position="51"/>
        <end position="69"/>
    </location>
</feature>
<evidence type="ECO:0000313" key="5">
    <source>
        <dbReference type="Proteomes" id="UP000663801"/>
    </source>
</evidence>
<keyword evidence="2" id="KW-1133">Transmembrane helix</keyword>
<name>A0A938YL31_9ACTN</name>
<gene>
    <name evidence="4" type="ORF">JL107_09480</name>
</gene>
<evidence type="ECO:0000313" key="4">
    <source>
        <dbReference type="EMBL" id="MBM9476673.1"/>
    </source>
</evidence>
<keyword evidence="2" id="KW-0472">Membrane</keyword>
<dbReference type="InterPro" id="IPR008613">
    <property type="entry name" value="Excalibur_Ca-bd_domain"/>
</dbReference>
<dbReference type="AlphaFoldDB" id="A0A938YL31"/>
<evidence type="ECO:0000256" key="1">
    <source>
        <dbReference type="SAM" id="MobiDB-lite"/>
    </source>
</evidence>